<dbReference type="EMBL" id="BJWK01000016">
    <property type="protein sequence ID" value="GEM11576.1"/>
    <property type="molecule type" value="Genomic_DNA"/>
</dbReference>
<comment type="caution">
    <text evidence="5">The sequence shown here is derived from an EMBL/GenBank/DDBJ whole genome shotgun (WGS) entry which is preliminary data.</text>
</comment>
<feature type="compositionally biased region" description="Basic and acidic residues" evidence="3">
    <location>
        <begin position="156"/>
        <end position="178"/>
    </location>
</feature>
<proteinExistence type="inferred from homology"/>
<protein>
    <submittedName>
        <fullName evidence="5">Shugoshin</fullName>
    </submittedName>
</protein>
<organism evidence="5 6">
    <name type="scientific">Rhodotorula toruloides</name>
    <name type="common">Yeast</name>
    <name type="synonym">Rhodosporidium toruloides</name>
    <dbReference type="NCBI Taxonomy" id="5286"/>
    <lineage>
        <taxon>Eukaryota</taxon>
        <taxon>Fungi</taxon>
        <taxon>Dikarya</taxon>
        <taxon>Basidiomycota</taxon>
        <taxon>Pucciniomycotina</taxon>
        <taxon>Microbotryomycetes</taxon>
        <taxon>Sporidiobolales</taxon>
        <taxon>Sporidiobolaceae</taxon>
        <taxon>Rhodotorula</taxon>
    </lineage>
</organism>
<dbReference type="Proteomes" id="UP000321518">
    <property type="component" value="Unassembled WGS sequence"/>
</dbReference>
<reference evidence="5 6" key="1">
    <citation type="submission" date="2019-07" db="EMBL/GenBank/DDBJ databases">
        <title>Rhodotorula toruloides NBRC10032 genome sequencing.</title>
        <authorList>
            <person name="Shida Y."/>
            <person name="Takaku H."/>
            <person name="Ogasawara W."/>
            <person name="Mori K."/>
        </authorList>
    </citation>
    <scope>NUCLEOTIDE SEQUENCE [LARGE SCALE GENOMIC DNA]</scope>
    <source>
        <strain evidence="5 6">NBRC10032</strain>
    </source>
</reference>
<evidence type="ECO:0000313" key="5">
    <source>
        <dbReference type="EMBL" id="GEM11576.1"/>
    </source>
</evidence>
<feature type="compositionally biased region" description="Pro residues" evidence="3">
    <location>
        <begin position="94"/>
        <end position="103"/>
    </location>
</feature>
<feature type="region of interest" description="Disordered" evidence="3">
    <location>
        <begin position="1"/>
        <end position="383"/>
    </location>
</feature>
<dbReference type="GO" id="GO:0005634">
    <property type="term" value="C:nucleus"/>
    <property type="evidence" value="ECO:0007669"/>
    <property type="project" value="InterPro"/>
</dbReference>
<evidence type="ECO:0000256" key="3">
    <source>
        <dbReference type="SAM" id="MobiDB-lite"/>
    </source>
</evidence>
<evidence type="ECO:0000256" key="1">
    <source>
        <dbReference type="ARBA" id="ARBA00010845"/>
    </source>
</evidence>
<gene>
    <name evidence="5" type="ORF">Rt10032_c16g5593</name>
</gene>
<dbReference type="GO" id="GO:0045132">
    <property type="term" value="P:meiotic chromosome segregation"/>
    <property type="evidence" value="ECO:0007669"/>
    <property type="project" value="InterPro"/>
</dbReference>
<feature type="domain" description="Shugoshin C-terminal" evidence="4">
    <location>
        <begin position="239"/>
        <end position="258"/>
    </location>
</feature>
<feature type="compositionally biased region" description="Basic and acidic residues" evidence="3">
    <location>
        <begin position="351"/>
        <end position="365"/>
    </location>
</feature>
<dbReference type="Pfam" id="PF07557">
    <property type="entry name" value="Shugoshin_C"/>
    <property type="match status" value="1"/>
</dbReference>
<dbReference type="AlphaFoldDB" id="A0A511KNZ7"/>
<dbReference type="InterPro" id="IPR011515">
    <property type="entry name" value="Shugoshin_C"/>
</dbReference>
<dbReference type="GO" id="GO:0000775">
    <property type="term" value="C:chromosome, centromeric region"/>
    <property type="evidence" value="ECO:0007669"/>
    <property type="project" value="InterPro"/>
</dbReference>
<evidence type="ECO:0000259" key="4">
    <source>
        <dbReference type="Pfam" id="PF07557"/>
    </source>
</evidence>
<sequence>MREEEEDEVEQRQEAGEDEEEWVPPTRPSAVAKGKRRASTIGLDPAATDVPVASLRSSRARGASVSPPAEEPEPAAVQPGPSHSRPALREIQFSPPPPAPVPTAPVAAAKPTKKPIVEQLQPRQPRKTSTTSLGPVKTDLNGSEKEDGRGAALLKVKKELVRSQRAKQAEEDAERSEAFDGAEDEGVEEDRSGPVPEETVSGPRSRKAPKKVEELEVLSEEGANWQPNEHDGEPCAGGRRARKSVNYALPKLNTKMRRPADYVPVTKPATTNKPRKSSKSGGLPPSLAGKEPAVAAADESDAEELIVVPRHTRTFDASTSSEDEWNEQQFLRRSSIVPSTSSSRSQAGQDLEERRRQRQAQKEQLAKLGGSGIVGGRRHSVAV</sequence>
<comment type="similarity">
    <text evidence="1">Belongs to the shugoshin family.</text>
</comment>
<feature type="compositionally biased region" description="Low complexity" evidence="3">
    <location>
        <begin position="332"/>
        <end position="345"/>
    </location>
</feature>
<feature type="compositionally biased region" description="Low complexity" evidence="3">
    <location>
        <begin position="53"/>
        <end position="68"/>
    </location>
</feature>
<name>A0A511KNZ7_RHOTO</name>
<keyword evidence="2" id="KW-0159">Chromosome partition</keyword>
<evidence type="ECO:0000313" key="6">
    <source>
        <dbReference type="Proteomes" id="UP000321518"/>
    </source>
</evidence>
<accession>A0A511KNZ7</accession>
<evidence type="ECO:0000256" key="2">
    <source>
        <dbReference type="ARBA" id="ARBA00022829"/>
    </source>
</evidence>
<dbReference type="OrthoDB" id="5394106at2759"/>